<dbReference type="GO" id="GO:0009279">
    <property type="term" value="C:cell outer membrane"/>
    <property type="evidence" value="ECO:0007669"/>
    <property type="project" value="UniProtKB-SubCell"/>
</dbReference>
<dbReference type="PANTHER" id="PTHR34501:SF9">
    <property type="entry name" value="MAJOR OUTER MEMBRANE PROTEIN P.IA"/>
    <property type="match status" value="1"/>
</dbReference>
<evidence type="ECO:0000256" key="10">
    <source>
        <dbReference type="ARBA" id="ARBA00023237"/>
    </source>
</evidence>
<dbReference type="InterPro" id="IPR002299">
    <property type="entry name" value="Porin_Neis"/>
</dbReference>
<dbReference type="GO" id="GO:0015288">
    <property type="term" value="F:porin activity"/>
    <property type="evidence" value="ECO:0007669"/>
    <property type="project" value="UniProtKB-KW"/>
</dbReference>
<dbReference type="SUPFAM" id="SSF56935">
    <property type="entry name" value="Porins"/>
    <property type="match status" value="1"/>
</dbReference>
<dbReference type="PANTHER" id="PTHR34501">
    <property type="entry name" value="PROTEIN YDDL-RELATED"/>
    <property type="match status" value="1"/>
</dbReference>
<keyword evidence="10" id="KW-0998">Cell outer membrane</keyword>
<keyword evidence="4" id="KW-1134">Transmembrane beta strand</keyword>
<evidence type="ECO:0000256" key="6">
    <source>
        <dbReference type="ARBA" id="ARBA00022729"/>
    </source>
</evidence>
<dbReference type="InterPro" id="IPR033900">
    <property type="entry name" value="Gram_neg_porin_domain"/>
</dbReference>
<dbReference type="PRINTS" id="PR00184">
    <property type="entry name" value="NEISSPPORIN"/>
</dbReference>
<feature type="region of interest" description="Disordered" evidence="11">
    <location>
        <begin position="1"/>
        <end position="32"/>
    </location>
</feature>
<keyword evidence="6" id="KW-0732">Signal</keyword>
<evidence type="ECO:0000256" key="3">
    <source>
        <dbReference type="ARBA" id="ARBA00022448"/>
    </source>
</evidence>
<dbReference type="AlphaFoldDB" id="A0A7X3G3T5"/>
<gene>
    <name evidence="13" type="ORF">GPY61_23910</name>
</gene>
<evidence type="ECO:0000256" key="2">
    <source>
        <dbReference type="ARBA" id="ARBA00011233"/>
    </source>
</evidence>
<evidence type="ECO:0000256" key="5">
    <source>
        <dbReference type="ARBA" id="ARBA00022692"/>
    </source>
</evidence>
<dbReference type="InterPro" id="IPR050298">
    <property type="entry name" value="Gram-neg_bact_OMP"/>
</dbReference>
<evidence type="ECO:0000256" key="1">
    <source>
        <dbReference type="ARBA" id="ARBA00004571"/>
    </source>
</evidence>
<comment type="subunit">
    <text evidence="2">Homotrimer.</text>
</comment>
<keyword evidence="9" id="KW-0472">Membrane</keyword>
<comment type="caution">
    <text evidence="13">The sequence shown here is derived from an EMBL/GenBank/DDBJ whole genome shotgun (WGS) entry which is preliminary data.</text>
</comment>
<protein>
    <submittedName>
        <fullName evidence="13">Porin</fullName>
    </submittedName>
</protein>
<evidence type="ECO:0000313" key="13">
    <source>
        <dbReference type="EMBL" id="MVW62968.1"/>
    </source>
</evidence>
<reference evidence="13 14" key="1">
    <citation type="submission" date="2019-12" db="EMBL/GenBank/DDBJ databases">
        <authorList>
            <person name="Li C."/>
            <person name="Zhao J."/>
        </authorList>
    </citation>
    <scope>NUCLEOTIDE SEQUENCE [LARGE SCALE GENOMIC DNA]</scope>
    <source>
        <strain evidence="13 14">NEAU-DD11</strain>
    </source>
</reference>
<dbReference type="Gene3D" id="2.40.160.10">
    <property type="entry name" value="Porin"/>
    <property type="match status" value="1"/>
</dbReference>
<evidence type="ECO:0000313" key="14">
    <source>
        <dbReference type="Proteomes" id="UP000443353"/>
    </source>
</evidence>
<dbReference type="EMBL" id="WSES01000007">
    <property type="protein sequence ID" value="MVW62968.1"/>
    <property type="molecule type" value="Genomic_DNA"/>
</dbReference>
<dbReference type="InterPro" id="IPR023614">
    <property type="entry name" value="Porin_dom_sf"/>
</dbReference>
<evidence type="ECO:0000256" key="7">
    <source>
        <dbReference type="ARBA" id="ARBA00023065"/>
    </source>
</evidence>
<keyword evidence="5" id="KW-0812">Transmembrane</keyword>
<dbReference type="Pfam" id="PF13609">
    <property type="entry name" value="Porin_4"/>
    <property type="match status" value="1"/>
</dbReference>
<keyword evidence="7" id="KW-0406">Ion transport</keyword>
<dbReference type="GO" id="GO:0006811">
    <property type="term" value="P:monoatomic ion transport"/>
    <property type="evidence" value="ECO:0007669"/>
    <property type="project" value="UniProtKB-KW"/>
</dbReference>
<keyword evidence="14" id="KW-1185">Reference proteome</keyword>
<evidence type="ECO:0000256" key="8">
    <source>
        <dbReference type="ARBA" id="ARBA00023114"/>
    </source>
</evidence>
<keyword evidence="3" id="KW-0813">Transport</keyword>
<dbReference type="GO" id="GO:0046930">
    <property type="term" value="C:pore complex"/>
    <property type="evidence" value="ECO:0007669"/>
    <property type="project" value="UniProtKB-KW"/>
</dbReference>
<evidence type="ECO:0000259" key="12">
    <source>
        <dbReference type="Pfam" id="PF13609"/>
    </source>
</evidence>
<organism evidence="13 14">
    <name type="scientific">Massilia cellulosiltytica</name>
    <dbReference type="NCBI Taxonomy" id="2683234"/>
    <lineage>
        <taxon>Bacteria</taxon>
        <taxon>Pseudomonadati</taxon>
        <taxon>Pseudomonadota</taxon>
        <taxon>Betaproteobacteria</taxon>
        <taxon>Burkholderiales</taxon>
        <taxon>Oxalobacteraceae</taxon>
        <taxon>Telluria group</taxon>
        <taxon>Massilia</taxon>
    </lineage>
</organism>
<evidence type="ECO:0000256" key="9">
    <source>
        <dbReference type="ARBA" id="ARBA00023136"/>
    </source>
</evidence>
<feature type="compositionally biased region" description="Low complexity" evidence="11">
    <location>
        <begin position="11"/>
        <end position="28"/>
    </location>
</feature>
<proteinExistence type="predicted"/>
<keyword evidence="8" id="KW-0626">Porin</keyword>
<feature type="domain" description="Porin" evidence="12">
    <location>
        <begin position="66"/>
        <end position="389"/>
    </location>
</feature>
<dbReference type="CDD" id="cd00342">
    <property type="entry name" value="gram_neg_porins"/>
    <property type="match status" value="1"/>
</dbReference>
<evidence type="ECO:0000256" key="11">
    <source>
        <dbReference type="SAM" id="MobiDB-lite"/>
    </source>
</evidence>
<dbReference type="Proteomes" id="UP000443353">
    <property type="component" value="Unassembled WGS sequence"/>
</dbReference>
<sequence>MPAMRWRPNSRKPWPTRSPRSRTGSSQTNKRYPLACGIGSPGVQAGRTALLYLFGQYQMKKQIIASGLLVLVGGTSSAQSNVTLYGIVDVGLRYGNAATSNANTPSVGSGQQRASRFGFRGTEELGGGLSASFQLESGFNADDGTLGYGNRLFGRQSWVGLNGGFGSIRFGRQTTAVYDVLFTVDPFVINGTGNAQRVFAYGLGKADPLSRADNAVTYSIRLHNGIGFYAGHAFGEKAGSFASNSSDFASVSYVAGAWNVRAAYQHADGVDLGAASTPLGALVGPAHLGSANVNVKSAVVGAVYDLGPVKFHGIYGDTRIGNGGALAMRSYMTGVTVGAGRGTMCASWNRNDIREFRNGVSDQYALDYTYPLSKRTFLYAASGYTKNGGGVRLNSARNGFSGREVETGVRHTF</sequence>
<comment type="subcellular location">
    <subcellularLocation>
        <location evidence="1">Cell outer membrane</location>
        <topology evidence="1">Multi-pass membrane protein</topology>
    </subcellularLocation>
</comment>
<accession>A0A7X3G3T5</accession>
<evidence type="ECO:0000256" key="4">
    <source>
        <dbReference type="ARBA" id="ARBA00022452"/>
    </source>
</evidence>
<name>A0A7X3G3T5_9BURK</name>